<dbReference type="VEuPathDB" id="FungiDB:CAWG_00162"/>
<keyword evidence="4" id="KW-1185">Reference proteome</keyword>
<organism evidence="3 4">
    <name type="scientific">Candida albicans (strain WO-1)</name>
    <name type="common">Yeast</name>
    <dbReference type="NCBI Taxonomy" id="294748"/>
    <lineage>
        <taxon>Eukaryota</taxon>
        <taxon>Fungi</taxon>
        <taxon>Dikarya</taxon>
        <taxon>Ascomycota</taxon>
        <taxon>Saccharomycotina</taxon>
        <taxon>Pichiomycetes</taxon>
        <taxon>Debaryomycetaceae</taxon>
        <taxon>Candida/Lodderomyces clade</taxon>
        <taxon>Candida</taxon>
    </lineage>
</organism>
<dbReference type="InterPro" id="IPR033194">
    <property type="entry name" value="MFAP1"/>
</dbReference>
<accession>C4YG44</accession>
<dbReference type="HOGENOM" id="CLU_1815551_0_0_1"/>
<dbReference type="PANTHER" id="PTHR15327">
    <property type="entry name" value="MICROFIBRIL-ASSOCIATED PROTEIN"/>
    <property type="match status" value="1"/>
</dbReference>
<dbReference type="EMBL" id="CH672346">
    <property type="protein sequence ID" value="EEQ41968.1"/>
    <property type="molecule type" value="Genomic_DNA"/>
</dbReference>
<feature type="compositionally biased region" description="Polar residues" evidence="1">
    <location>
        <begin position="61"/>
        <end position="70"/>
    </location>
</feature>
<protein>
    <recommendedName>
        <fullName evidence="2">Micro-fibrillar-associated protein 1 C-terminal domain-containing protein</fullName>
    </recommendedName>
</protein>
<dbReference type="OMA" id="ENWKIRE"/>
<dbReference type="AlphaFoldDB" id="C4YG44"/>
<dbReference type="InterPro" id="IPR009730">
    <property type="entry name" value="MFAP1_C"/>
</dbReference>
<feature type="compositionally biased region" description="Basic and acidic residues" evidence="1">
    <location>
        <begin position="71"/>
        <end position="89"/>
    </location>
</feature>
<evidence type="ECO:0000313" key="4">
    <source>
        <dbReference type="Proteomes" id="UP000001429"/>
    </source>
</evidence>
<dbReference type="OrthoDB" id="1111734at2759"/>
<feature type="domain" description="Micro-fibrillar-associated protein 1 C-terminal" evidence="2">
    <location>
        <begin position="36"/>
        <end position="163"/>
    </location>
</feature>
<gene>
    <name evidence="3" type="ORF">CAWG_00162</name>
</gene>
<evidence type="ECO:0000256" key="1">
    <source>
        <dbReference type="SAM" id="MobiDB-lite"/>
    </source>
</evidence>
<sequence length="163" mass="18858">MTNHQQEDPVSLSSTNEFNSSSGEDSTSDSSSSSSSEEEEEEDLMITKPIYMSKTTRNKEGSLNNQITNTNEEKGQLEEKSGDNSSEHTNRRKQITISKLDHQVIQDPSDNKLEFDGVDDTDDINPELEYENWKIRELNRFKRDQDIIKQIELEKEDQLRRNN</sequence>
<dbReference type="Pfam" id="PF06991">
    <property type="entry name" value="MFAP1"/>
    <property type="match status" value="1"/>
</dbReference>
<feature type="compositionally biased region" description="Low complexity" evidence="1">
    <location>
        <begin position="11"/>
        <end position="35"/>
    </location>
</feature>
<feature type="compositionally biased region" description="Basic and acidic residues" evidence="1">
    <location>
        <begin position="99"/>
        <end position="115"/>
    </location>
</feature>
<proteinExistence type="predicted"/>
<reference evidence="3 4" key="1">
    <citation type="journal article" date="2009" name="Nature">
        <title>Evolution of pathogenicity and sexual reproduction in eight Candida genomes.</title>
        <authorList>
            <person name="Butler G."/>
            <person name="Rasmussen M.D."/>
            <person name="Lin M.F."/>
            <person name="Santos M.A."/>
            <person name="Sakthikumar S."/>
            <person name="Munro C.A."/>
            <person name="Rheinbay E."/>
            <person name="Grabherr M."/>
            <person name="Forche A."/>
            <person name="Reedy J.L."/>
            <person name="Agrafioti I."/>
            <person name="Arnaud M.B."/>
            <person name="Bates S."/>
            <person name="Brown A.J."/>
            <person name="Brunke S."/>
            <person name="Costanzo M.C."/>
            <person name="Fitzpatrick D.A."/>
            <person name="de Groot P.W."/>
            <person name="Harris D."/>
            <person name="Hoyer L.L."/>
            <person name="Hube B."/>
            <person name="Klis F.M."/>
            <person name="Kodira C."/>
            <person name="Lennard N."/>
            <person name="Logue M.E."/>
            <person name="Martin R."/>
            <person name="Neiman A.M."/>
            <person name="Nikolaou E."/>
            <person name="Quail M.A."/>
            <person name="Quinn J."/>
            <person name="Santos M.C."/>
            <person name="Schmitzberger F.F."/>
            <person name="Sherlock G."/>
            <person name="Shah P."/>
            <person name="Silverstein K.A."/>
            <person name="Skrzypek M.S."/>
            <person name="Soll D."/>
            <person name="Staggs R."/>
            <person name="Stansfield I."/>
            <person name="Stumpf M.P."/>
            <person name="Sudbery P.E."/>
            <person name="Srikantha T."/>
            <person name="Zeng Q."/>
            <person name="Berman J."/>
            <person name="Berriman M."/>
            <person name="Heitman J."/>
            <person name="Gow N.A."/>
            <person name="Lorenz M.C."/>
            <person name="Birren B.W."/>
            <person name="Kellis M."/>
            <person name="Cuomo C.A."/>
        </authorList>
    </citation>
    <scope>NUCLEOTIDE SEQUENCE [LARGE SCALE GENOMIC DNA]</scope>
    <source>
        <strain evidence="3 4">WO-1</strain>
    </source>
</reference>
<evidence type="ECO:0000313" key="3">
    <source>
        <dbReference type="EMBL" id="EEQ41968.1"/>
    </source>
</evidence>
<dbReference type="PaxDb" id="5476-C4YG44"/>
<dbReference type="Proteomes" id="UP000001429">
    <property type="component" value="Chromosome 1"/>
</dbReference>
<name>C4YG44_CANAW</name>
<evidence type="ECO:0000259" key="2">
    <source>
        <dbReference type="Pfam" id="PF06991"/>
    </source>
</evidence>
<feature type="region of interest" description="Disordered" evidence="1">
    <location>
        <begin position="1"/>
        <end position="124"/>
    </location>
</feature>